<feature type="chain" id="PRO_5037182023" description="DUF4232 domain-containing protein" evidence="1">
    <location>
        <begin position="44"/>
        <end position="197"/>
    </location>
</feature>
<dbReference type="InterPro" id="IPR025326">
    <property type="entry name" value="DUF4232"/>
</dbReference>
<accession>A0A918NZV7</accession>
<reference evidence="3" key="1">
    <citation type="journal article" date="2014" name="Int. J. Syst. Evol. Microbiol.">
        <title>Complete genome sequence of Corynebacterium casei LMG S-19264T (=DSM 44701T), isolated from a smear-ripened cheese.</title>
        <authorList>
            <consortium name="US DOE Joint Genome Institute (JGI-PGF)"/>
            <person name="Walter F."/>
            <person name="Albersmeier A."/>
            <person name="Kalinowski J."/>
            <person name="Ruckert C."/>
        </authorList>
    </citation>
    <scope>NUCLEOTIDE SEQUENCE</scope>
    <source>
        <strain evidence="3">JCM 4790</strain>
    </source>
</reference>
<evidence type="ECO:0000256" key="1">
    <source>
        <dbReference type="SAM" id="SignalP"/>
    </source>
</evidence>
<dbReference type="Proteomes" id="UP000619244">
    <property type="component" value="Unassembled WGS sequence"/>
</dbReference>
<sequence length="197" mass="20688">MTTYRNTTDWTPRNRTSHRLDRTALAAAAVVALGLAGAGTAQAADAHGTSAAKTAPACSPAAFKTLFGRPLAGGMNHQGVFIKLRNLSGSTCALRGYPGLALENSAHKTLPSHTHRGDTWYATSPGEKNLILKDGESAEAIVSWTHANTGTSDAVRASYLRVALPGAARYTTLAFPQWVDHGDLRTTALAKHIDVAG</sequence>
<gene>
    <name evidence="3" type="ORF">GCM10010358_72090</name>
</gene>
<feature type="signal peptide" evidence="1">
    <location>
        <begin position="1"/>
        <end position="43"/>
    </location>
</feature>
<organism evidence="3 4">
    <name type="scientific">Streptomyces minutiscleroticus</name>
    <dbReference type="NCBI Taxonomy" id="68238"/>
    <lineage>
        <taxon>Bacteria</taxon>
        <taxon>Bacillati</taxon>
        <taxon>Actinomycetota</taxon>
        <taxon>Actinomycetes</taxon>
        <taxon>Kitasatosporales</taxon>
        <taxon>Streptomycetaceae</taxon>
        <taxon>Streptomyces</taxon>
    </lineage>
</organism>
<evidence type="ECO:0000313" key="3">
    <source>
        <dbReference type="EMBL" id="GGY08677.1"/>
    </source>
</evidence>
<reference evidence="3" key="2">
    <citation type="submission" date="2020-09" db="EMBL/GenBank/DDBJ databases">
        <authorList>
            <person name="Sun Q."/>
            <person name="Ohkuma M."/>
        </authorList>
    </citation>
    <scope>NUCLEOTIDE SEQUENCE</scope>
    <source>
        <strain evidence="3">JCM 4790</strain>
    </source>
</reference>
<evidence type="ECO:0000259" key="2">
    <source>
        <dbReference type="Pfam" id="PF14016"/>
    </source>
</evidence>
<evidence type="ECO:0000313" key="4">
    <source>
        <dbReference type="Proteomes" id="UP000619244"/>
    </source>
</evidence>
<name>A0A918NZV7_9ACTN</name>
<dbReference type="EMBL" id="BMVU01000067">
    <property type="protein sequence ID" value="GGY08677.1"/>
    <property type="molecule type" value="Genomic_DNA"/>
</dbReference>
<keyword evidence="1" id="KW-0732">Signal</keyword>
<feature type="domain" description="DUF4232" evidence="2">
    <location>
        <begin position="58"/>
        <end position="188"/>
    </location>
</feature>
<protein>
    <recommendedName>
        <fullName evidence="2">DUF4232 domain-containing protein</fullName>
    </recommendedName>
</protein>
<proteinExistence type="predicted"/>
<keyword evidence="4" id="KW-1185">Reference proteome</keyword>
<dbReference type="AlphaFoldDB" id="A0A918NZV7"/>
<dbReference type="RefSeq" id="WP_190194524.1">
    <property type="nucleotide sequence ID" value="NZ_BMVU01000067.1"/>
</dbReference>
<dbReference type="Pfam" id="PF14016">
    <property type="entry name" value="DUF4232"/>
    <property type="match status" value="1"/>
</dbReference>
<comment type="caution">
    <text evidence="3">The sequence shown here is derived from an EMBL/GenBank/DDBJ whole genome shotgun (WGS) entry which is preliminary data.</text>
</comment>